<keyword evidence="2" id="KW-1185">Reference proteome</keyword>
<evidence type="ECO:0000313" key="1">
    <source>
        <dbReference type="EMBL" id="MCI12585.1"/>
    </source>
</evidence>
<proteinExistence type="predicted"/>
<name>A0A392PNW4_9FABA</name>
<dbReference type="Proteomes" id="UP000265520">
    <property type="component" value="Unassembled WGS sequence"/>
</dbReference>
<reference evidence="1 2" key="1">
    <citation type="journal article" date="2018" name="Front. Plant Sci.">
        <title>Red Clover (Trifolium pratense) and Zigzag Clover (T. medium) - A Picture of Genomic Similarities and Differences.</title>
        <authorList>
            <person name="Dluhosova J."/>
            <person name="Istvanek J."/>
            <person name="Nedelnik J."/>
            <person name="Repkova J."/>
        </authorList>
    </citation>
    <scope>NUCLEOTIDE SEQUENCE [LARGE SCALE GENOMIC DNA]</scope>
    <source>
        <strain evidence="2">cv. 10/8</strain>
        <tissue evidence="1">Leaf</tissue>
    </source>
</reference>
<accession>A0A392PNW4</accession>
<dbReference type="AlphaFoldDB" id="A0A392PNW4"/>
<feature type="non-terminal residue" evidence="1">
    <location>
        <position position="1"/>
    </location>
</feature>
<protein>
    <submittedName>
        <fullName evidence="1">Zinc finger CCCH domain-containing protein</fullName>
    </submittedName>
</protein>
<organism evidence="1 2">
    <name type="scientific">Trifolium medium</name>
    <dbReference type="NCBI Taxonomy" id="97028"/>
    <lineage>
        <taxon>Eukaryota</taxon>
        <taxon>Viridiplantae</taxon>
        <taxon>Streptophyta</taxon>
        <taxon>Embryophyta</taxon>
        <taxon>Tracheophyta</taxon>
        <taxon>Spermatophyta</taxon>
        <taxon>Magnoliopsida</taxon>
        <taxon>eudicotyledons</taxon>
        <taxon>Gunneridae</taxon>
        <taxon>Pentapetalae</taxon>
        <taxon>rosids</taxon>
        <taxon>fabids</taxon>
        <taxon>Fabales</taxon>
        <taxon>Fabaceae</taxon>
        <taxon>Papilionoideae</taxon>
        <taxon>50 kb inversion clade</taxon>
        <taxon>NPAAA clade</taxon>
        <taxon>Hologalegina</taxon>
        <taxon>IRL clade</taxon>
        <taxon>Trifolieae</taxon>
        <taxon>Trifolium</taxon>
    </lineage>
</organism>
<comment type="caution">
    <text evidence="1">The sequence shown here is derived from an EMBL/GenBank/DDBJ whole genome shotgun (WGS) entry which is preliminary data.</text>
</comment>
<sequence>DITLSDKDQGSTYAIEVVTQQHDRVDEVFSMNEKIQLQQNSTENEPAKTILSSDASCFGSTGVSKQNEGFILLFIV</sequence>
<dbReference type="EMBL" id="LXQA010084775">
    <property type="protein sequence ID" value="MCI12585.1"/>
    <property type="molecule type" value="Genomic_DNA"/>
</dbReference>
<evidence type="ECO:0000313" key="2">
    <source>
        <dbReference type="Proteomes" id="UP000265520"/>
    </source>
</evidence>